<keyword evidence="7" id="KW-1185">Reference proteome</keyword>
<dbReference type="Proteomes" id="UP001204851">
    <property type="component" value="Unassembled WGS sequence"/>
</dbReference>
<evidence type="ECO:0000256" key="2">
    <source>
        <dbReference type="ARBA" id="ARBA00022741"/>
    </source>
</evidence>
<dbReference type="Gene3D" id="3.40.50.300">
    <property type="entry name" value="P-loop containing nucleotide triphosphate hydrolases"/>
    <property type="match status" value="1"/>
</dbReference>
<keyword evidence="2" id="KW-0547">Nucleotide-binding</keyword>
<dbReference type="SUPFAM" id="SSF52540">
    <property type="entry name" value="P-loop containing nucleoside triphosphate hydrolases"/>
    <property type="match status" value="1"/>
</dbReference>
<accession>A0ABT1BP21</accession>
<dbReference type="SMART" id="SM00382">
    <property type="entry name" value="AAA"/>
    <property type="match status" value="1"/>
</dbReference>
<dbReference type="RefSeq" id="WP_252769849.1">
    <property type="nucleotide sequence ID" value="NZ_JAMXMC010000006.1"/>
</dbReference>
<reference evidence="6 7" key="1">
    <citation type="submission" date="2022-06" db="EMBL/GenBank/DDBJ databases">
        <title>Ideonella sp. NS12-5 Genome sequencing and assembly.</title>
        <authorList>
            <person name="Jung Y."/>
        </authorList>
    </citation>
    <scope>NUCLEOTIDE SEQUENCE [LARGE SCALE GENOMIC DNA]</scope>
    <source>
        <strain evidence="6 7">NS12-5</strain>
    </source>
</reference>
<evidence type="ECO:0000313" key="6">
    <source>
        <dbReference type="EMBL" id="MCO5977336.1"/>
    </source>
</evidence>
<evidence type="ECO:0000313" key="7">
    <source>
        <dbReference type="Proteomes" id="UP001204851"/>
    </source>
</evidence>
<gene>
    <name evidence="6" type="ORF">M0L44_11500</name>
</gene>
<sequence length="448" mass="48578">MNAPRPDLPLLAVLDPEWQRLDTLVACLSRQRAGQTLGEAELAPLRAQQAQVDALRAPDGPWAALLGHTLEPVALDALVCALAPELEPRLGWAFQGLQPGATQPWASRALVQELLALDASQAEWLRRALAPEAPLRRLGWLRLEADDPYQPLRAAPALLARVCGRPAEPTPPPGASPVPGHAGWDDLVLPASRLAMLQEFLLWITQRDTVVGRWGGRARGGPVALFAGPSGTGKTLAASVIASALGWRLYRVDLGRLVSKYVGETEQNLNRLFDAAEGQAMVLQFDEADALFAKRGEVKEARDRYANLEVSHLLTRIEAHDGPCILTTNLRKQLDPAFTRRFQMVVEFPRPDAPARAELWRRLLPPQAPRSADLDPALLGEAVALSGGSIRNAALHAAFLAAAQGQPIGLGQVAHAVWRELAKEGRELSPQDLGPLARHLPPELRDEA</sequence>
<evidence type="ECO:0000256" key="4">
    <source>
        <dbReference type="SAM" id="MobiDB-lite"/>
    </source>
</evidence>
<comment type="similarity">
    <text evidence="1">Belongs to the AAA ATPase family.</text>
</comment>
<dbReference type="PANTHER" id="PTHR23073">
    <property type="entry name" value="26S PROTEASOME REGULATORY SUBUNIT"/>
    <property type="match status" value="1"/>
</dbReference>
<dbReference type="InterPro" id="IPR054472">
    <property type="entry name" value="WHD"/>
</dbReference>
<dbReference type="InterPro" id="IPR050221">
    <property type="entry name" value="26S_Proteasome_ATPase"/>
</dbReference>
<name>A0ABT1BP21_9BURK</name>
<dbReference type="InterPro" id="IPR003959">
    <property type="entry name" value="ATPase_AAA_core"/>
</dbReference>
<dbReference type="InterPro" id="IPR027417">
    <property type="entry name" value="P-loop_NTPase"/>
</dbReference>
<evidence type="ECO:0000256" key="1">
    <source>
        <dbReference type="ARBA" id="ARBA00006914"/>
    </source>
</evidence>
<dbReference type="CDD" id="cd19481">
    <property type="entry name" value="RecA-like_protease"/>
    <property type="match status" value="1"/>
</dbReference>
<comment type="caution">
    <text evidence="6">The sequence shown here is derived from an EMBL/GenBank/DDBJ whole genome shotgun (WGS) entry which is preliminary data.</text>
</comment>
<proteinExistence type="inferred from homology"/>
<feature type="region of interest" description="Disordered" evidence="4">
    <location>
        <begin position="429"/>
        <end position="448"/>
    </location>
</feature>
<organism evidence="6 7">
    <name type="scientific">Ideonella oryzae</name>
    <dbReference type="NCBI Taxonomy" id="2937441"/>
    <lineage>
        <taxon>Bacteria</taxon>
        <taxon>Pseudomonadati</taxon>
        <taxon>Pseudomonadota</taxon>
        <taxon>Betaproteobacteria</taxon>
        <taxon>Burkholderiales</taxon>
        <taxon>Sphaerotilaceae</taxon>
        <taxon>Ideonella</taxon>
    </lineage>
</organism>
<feature type="domain" description="AAA+ ATPase" evidence="5">
    <location>
        <begin position="220"/>
        <end position="352"/>
    </location>
</feature>
<dbReference type="Pfam" id="PF00004">
    <property type="entry name" value="AAA"/>
    <property type="match status" value="1"/>
</dbReference>
<dbReference type="Pfam" id="PF22977">
    <property type="entry name" value="WHD"/>
    <property type="match status" value="1"/>
</dbReference>
<protein>
    <submittedName>
        <fullName evidence="6">ATP-binding protein</fullName>
    </submittedName>
</protein>
<evidence type="ECO:0000256" key="3">
    <source>
        <dbReference type="ARBA" id="ARBA00022840"/>
    </source>
</evidence>
<dbReference type="InterPro" id="IPR003593">
    <property type="entry name" value="AAA+_ATPase"/>
</dbReference>
<dbReference type="EMBL" id="JAMXMC010000006">
    <property type="protein sequence ID" value="MCO5977336.1"/>
    <property type="molecule type" value="Genomic_DNA"/>
</dbReference>
<dbReference type="GO" id="GO:0005524">
    <property type="term" value="F:ATP binding"/>
    <property type="evidence" value="ECO:0007669"/>
    <property type="project" value="UniProtKB-KW"/>
</dbReference>
<evidence type="ECO:0000259" key="5">
    <source>
        <dbReference type="SMART" id="SM00382"/>
    </source>
</evidence>
<keyword evidence="3 6" id="KW-0067">ATP-binding</keyword>